<evidence type="ECO:0000256" key="1">
    <source>
        <dbReference type="SAM" id="Coils"/>
    </source>
</evidence>
<evidence type="ECO:0000313" key="3">
    <source>
        <dbReference type="Ensembl" id="ENSOGAP00000016281.1"/>
    </source>
</evidence>
<protein>
    <recommendedName>
        <fullName evidence="5">GNAS complex locus</fullName>
    </recommendedName>
</protein>
<feature type="compositionally biased region" description="Acidic residues" evidence="2">
    <location>
        <begin position="110"/>
        <end position="140"/>
    </location>
</feature>
<reference evidence="3" key="3">
    <citation type="submission" date="2025-09" db="UniProtKB">
        <authorList>
            <consortium name="Ensembl"/>
        </authorList>
    </citation>
    <scope>IDENTIFICATION</scope>
</reference>
<name>H0XJJ1_OTOGA</name>
<dbReference type="RefSeq" id="XP_003787784.1">
    <property type="nucleotide sequence ID" value="XM_003787736.3"/>
</dbReference>
<dbReference type="eggNOG" id="ENOG502RNKH">
    <property type="taxonomic scope" value="Eukaryota"/>
</dbReference>
<feature type="compositionally biased region" description="Basic residues" evidence="2">
    <location>
        <begin position="251"/>
        <end position="260"/>
    </location>
</feature>
<evidence type="ECO:0008006" key="5">
    <source>
        <dbReference type="Google" id="ProtNLM"/>
    </source>
</evidence>
<dbReference type="InParanoid" id="H0XJJ1"/>
<dbReference type="OMA" id="HQWRRAR"/>
<dbReference type="GeneID" id="100966244"/>
<proteinExistence type="predicted"/>
<organism evidence="3 4">
    <name type="scientific">Otolemur garnettii</name>
    <name type="common">Small-eared galago</name>
    <name type="synonym">Garnett's greater bushbaby</name>
    <dbReference type="NCBI Taxonomy" id="30611"/>
    <lineage>
        <taxon>Eukaryota</taxon>
        <taxon>Metazoa</taxon>
        <taxon>Chordata</taxon>
        <taxon>Craniata</taxon>
        <taxon>Vertebrata</taxon>
        <taxon>Euteleostomi</taxon>
        <taxon>Mammalia</taxon>
        <taxon>Eutheria</taxon>
        <taxon>Euarchontoglires</taxon>
        <taxon>Primates</taxon>
        <taxon>Strepsirrhini</taxon>
        <taxon>Lorisiformes</taxon>
        <taxon>Galagidae</taxon>
        <taxon>Otolemur</taxon>
    </lineage>
</organism>
<keyword evidence="4" id="KW-1185">Reference proteome</keyword>
<reference evidence="3" key="2">
    <citation type="submission" date="2025-08" db="UniProtKB">
        <authorList>
            <consortium name="Ensembl"/>
        </authorList>
    </citation>
    <scope>IDENTIFICATION</scope>
</reference>
<feature type="compositionally biased region" description="Acidic residues" evidence="2">
    <location>
        <begin position="89"/>
        <end position="102"/>
    </location>
</feature>
<feature type="region of interest" description="Disordered" evidence="2">
    <location>
        <begin position="80"/>
        <end position="260"/>
    </location>
</feature>
<evidence type="ECO:0000256" key="2">
    <source>
        <dbReference type="SAM" id="MobiDB-lite"/>
    </source>
</evidence>
<dbReference type="GeneTree" id="ENSGT00390000006634"/>
<feature type="coiled-coil region" evidence="1">
    <location>
        <begin position="42"/>
        <end position="71"/>
    </location>
</feature>
<gene>
    <name evidence="3" type="primary">LOC100966244</name>
</gene>
<feature type="compositionally biased region" description="Basic residues" evidence="2">
    <location>
        <begin position="228"/>
        <end position="240"/>
    </location>
</feature>
<dbReference type="InterPro" id="IPR009434">
    <property type="entry name" value="NESP55"/>
</dbReference>
<keyword evidence="1" id="KW-0175">Coiled coil</keyword>
<sequence length="260" mass="29926">MDRRSRAHQWRRARHNYHDLCPPIGRRTATALLWLSCSIALLRALAASNARAQQRAAAQQQQQQQQQQQRRSFLNAHHRSGAQVYPDSPESESDRETEEVDFEPSLPECLEYEDDFEYETESESESESEIESETDFETETDTAPTTEPETEPEDERGPVVPKQSTFPQSLTERLQALKLRSPDASPSRAGPSTQEPQNTTEGEEPEKTPEPEYQDPRNPEESEESKEKKRQRRCKPKKSPRRDPSPESPKKKGPIPIRRH</sequence>
<dbReference type="Ensembl" id="ENSOGAT00000026463.1">
    <property type="protein sequence ID" value="ENSOGAP00000016281.1"/>
    <property type="gene ID" value="ENSOGAG00000026140.1"/>
</dbReference>
<dbReference type="GO" id="GO:0071107">
    <property type="term" value="P:response to parathyroid hormone"/>
    <property type="evidence" value="ECO:0007669"/>
    <property type="project" value="InterPro"/>
</dbReference>
<dbReference type="OrthoDB" id="9837901at2759"/>
<dbReference type="STRING" id="30611.ENSOGAP00000016281"/>
<dbReference type="AlphaFoldDB" id="H0XJJ1"/>
<dbReference type="Proteomes" id="UP000005225">
    <property type="component" value="Unassembled WGS sequence"/>
</dbReference>
<dbReference type="Pfam" id="PF06390">
    <property type="entry name" value="NESP55"/>
    <property type="match status" value="1"/>
</dbReference>
<feature type="compositionally biased region" description="Polar residues" evidence="2">
    <location>
        <begin position="162"/>
        <end position="172"/>
    </location>
</feature>
<dbReference type="KEGG" id="oga:100966244"/>
<feature type="compositionally biased region" description="Basic and acidic residues" evidence="2">
    <location>
        <begin position="205"/>
        <end position="220"/>
    </location>
</feature>
<feature type="compositionally biased region" description="Basic and acidic residues" evidence="2">
    <location>
        <begin position="241"/>
        <end position="250"/>
    </location>
</feature>
<reference evidence="4" key="1">
    <citation type="submission" date="2011-03" db="EMBL/GenBank/DDBJ databases">
        <title>Version 3 of the genome sequence of Otolemur garnettii (Bushbaby).</title>
        <authorList>
            <consortium name="The Broad Institute Genome Sequencing Platform"/>
            <person name="Di Palma F."/>
            <person name="Johnson J."/>
            <person name="Lander E.S."/>
            <person name="Lindblad-Toh K."/>
            <person name="Jaffe D.B."/>
            <person name="Gnerre S."/>
            <person name="MacCallum I."/>
            <person name="Przybylski D."/>
            <person name="Ribeiro F.J."/>
            <person name="Burton J.N."/>
            <person name="Walker B.J."/>
            <person name="Sharpe T."/>
            <person name="Hall G."/>
        </authorList>
    </citation>
    <scope>NUCLEOTIDE SEQUENCE [LARGE SCALE GENOMIC DNA]</scope>
</reference>
<dbReference type="EMBL" id="AAQR03050726">
    <property type="status" value="NOT_ANNOTATED_CDS"/>
    <property type="molecule type" value="Genomic_DNA"/>
</dbReference>
<dbReference type="HOGENOM" id="CLU_100255_0_0_1"/>
<evidence type="ECO:0000313" key="4">
    <source>
        <dbReference type="Proteomes" id="UP000005225"/>
    </source>
</evidence>
<accession>H0XJJ1</accession>